<protein>
    <submittedName>
        <fullName evidence="1">Uncharacterized protein</fullName>
    </submittedName>
</protein>
<proteinExistence type="predicted"/>
<evidence type="ECO:0000313" key="1">
    <source>
        <dbReference type="EMBL" id="QPI52995.1"/>
    </source>
</evidence>
<gene>
    <name evidence="1" type="ORF">IV454_16780</name>
</gene>
<organism evidence="1 2">
    <name type="scientific">Massilia antarctica</name>
    <dbReference type="NCBI Taxonomy" id="2765360"/>
    <lineage>
        <taxon>Bacteria</taxon>
        <taxon>Pseudomonadati</taxon>
        <taxon>Pseudomonadota</taxon>
        <taxon>Betaproteobacteria</taxon>
        <taxon>Burkholderiales</taxon>
        <taxon>Oxalobacteraceae</taxon>
        <taxon>Telluria group</taxon>
        <taxon>Massilia</taxon>
    </lineage>
</organism>
<dbReference type="EMBL" id="CP065053">
    <property type="protein sequence ID" value="QPI52995.1"/>
    <property type="molecule type" value="Genomic_DNA"/>
</dbReference>
<accession>A0AA48WHT3</accession>
<dbReference type="Proteomes" id="UP000662888">
    <property type="component" value="Chromosome"/>
</dbReference>
<sequence>MSAATGRASAYGARDVVNAPALKLAIARRSAQRGDAPEVAEWLANHFFRYAVGSLDAPEPALVRIGSNEQARALFGTAAVPQWVTARLGKDEGESMWWVAPEGPELLATEAKLVEFLGARQGTALEGKLQRINCRQALALWSTEHAAFEAKSAAGWREHQPDAVATRWEGEAGQVVELLGSNPLLRAEMAFESQVMRHCLGQFSDRRQLRGGYGEHYAAACEAGKMRLFSYRGRNGQAHITISAHVMADGRLQLEQIKGKHNRPPVQRYHGELLAFLRSVDSDVHTPPDALSMGMVRLPSGWAMVEDARDEADQLFVAHHFPVLFQRLPAPSVLAQWIAAARAPEQLQGMALHPLVAHAVRSAA</sequence>
<reference evidence="1 2" key="1">
    <citation type="submission" date="2020-11" db="EMBL/GenBank/DDBJ databases">
        <authorList>
            <person name="Sun Q."/>
        </authorList>
    </citation>
    <scope>NUCLEOTIDE SEQUENCE [LARGE SCALE GENOMIC DNA]</scope>
    <source>
        <strain evidence="1 2">P8398</strain>
    </source>
</reference>
<name>A0AA48WHT3_9BURK</name>
<evidence type="ECO:0000313" key="2">
    <source>
        <dbReference type="Proteomes" id="UP000662888"/>
    </source>
</evidence>
<keyword evidence="2" id="KW-1185">Reference proteome</keyword>
<dbReference type="RefSeq" id="WP_206092473.1">
    <property type="nucleotide sequence ID" value="NZ_CP065053.1"/>
</dbReference>